<dbReference type="SUPFAM" id="SSF48208">
    <property type="entry name" value="Six-hairpin glycosidases"/>
    <property type="match status" value="1"/>
</dbReference>
<dbReference type="PANTHER" id="PTHR23403">
    <property type="entry name" value="TREHALASE"/>
    <property type="match status" value="1"/>
</dbReference>
<dbReference type="PRINTS" id="PR00744">
    <property type="entry name" value="GLHYDRLASE37"/>
</dbReference>
<dbReference type="KEGG" id="dpte:113798997"/>
<reference evidence="9" key="1">
    <citation type="submission" date="2025-08" db="UniProtKB">
        <authorList>
            <consortium name="RefSeq"/>
        </authorList>
    </citation>
    <scope>IDENTIFICATION</scope>
    <source>
        <strain evidence="9">Airmid</strain>
    </source>
</reference>
<dbReference type="PANTHER" id="PTHR23403:SF1">
    <property type="entry name" value="TREHALASE"/>
    <property type="match status" value="1"/>
</dbReference>
<comment type="similarity">
    <text evidence="2 7">Belongs to the glycosyl hydrolase 37 family.</text>
</comment>
<dbReference type="EC" id="3.2.1.28" evidence="3 7"/>
<dbReference type="FunCoup" id="A0A6P6YKG2">
    <property type="interactions" value="155"/>
</dbReference>
<dbReference type="Proteomes" id="UP000515146">
    <property type="component" value="Unplaced"/>
</dbReference>
<accession>A0A6P6YKG2</accession>
<dbReference type="OMA" id="RWASHAN"/>
<evidence type="ECO:0000256" key="4">
    <source>
        <dbReference type="ARBA" id="ARBA00019905"/>
    </source>
</evidence>
<name>A0A6P6YKG2_DERPT</name>
<evidence type="ECO:0000256" key="2">
    <source>
        <dbReference type="ARBA" id="ARBA00005615"/>
    </source>
</evidence>
<sequence>MVKMWKYLYRRVNPNFDSECHTLISLPRPFIVPGGRFIEIYYWDSYWIVLGLIASGLLSVVRDSLINFFYMVERYGFIPNGSRVYYLDRSQPPLLSSMLRAYYHVSEDLDFVIEHLPLIEREYNFWMNSLGGHVVELTDEDGKVHLLNRHYSILGEPRPESYRMDLLVGEVFEKKYSNDEAVKAEFYRSIRAAAESGWDFSSRWLRPAIEGAEEKSPYGVVSTTIRASLQWDSPNVWAPSHHIAVDFLCGGRFWEKRENVAELKETEAFKIAASWASRFLNTILYRYEHHGICSEKYHCRILGKSGLDGEYITQEGFGWTNGAVLDLMWKFGRHLTVDGLFAEVVQ</sequence>
<dbReference type="InterPro" id="IPR001661">
    <property type="entry name" value="Glyco_hydro_37"/>
</dbReference>
<gene>
    <name evidence="9" type="primary">LOC113798997</name>
</gene>
<dbReference type="RefSeq" id="XP_027205394.1">
    <property type="nucleotide sequence ID" value="XM_027349593.1"/>
</dbReference>
<dbReference type="PROSITE" id="PS00928">
    <property type="entry name" value="TREHALASE_2"/>
    <property type="match status" value="1"/>
</dbReference>
<evidence type="ECO:0000256" key="7">
    <source>
        <dbReference type="RuleBase" id="RU361180"/>
    </source>
</evidence>
<organism evidence="8 9">
    <name type="scientific">Dermatophagoides pteronyssinus</name>
    <name type="common">European house dust mite</name>
    <dbReference type="NCBI Taxonomy" id="6956"/>
    <lineage>
        <taxon>Eukaryota</taxon>
        <taxon>Metazoa</taxon>
        <taxon>Ecdysozoa</taxon>
        <taxon>Arthropoda</taxon>
        <taxon>Chelicerata</taxon>
        <taxon>Arachnida</taxon>
        <taxon>Acari</taxon>
        <taxon>Acariformes</taxon>
        <taxon>Sarcoptiformes</taxon>
        <taxon>Astigmata</taxon>
        <taxon>Psoroptidia</taxon>
        <taxon>Analgoidea</taxon>
        <taxon>Pyroglyphidae</taxon>
        <taxon>Dermatophagoidinae</taxon>
        <taxon>Dermatophagoides</taxon>
    </lineage>
</organism>
<proteinExistence type="inferred from homology"/>
<evidence type="ECO:0000313" key="9">
    <source>
        <dbReference type="RefSeq" id="XP_027205394.1"/>
    </source>
</evidence>
<dbReference type="GO" id="GO:0005993">
    <property type="term" value="P:trehalose catabolic process"/>
    <property type="evidence" value="ECO:0007669"/>
    <property type="project" value="TreeGrafter"/>
</dbReference>
<dbReference type="InParanoid" id="A0A6P6YKG2"/>
<comment type="catalytic activity">
    <reaction evidence="1 7">
        <text>alpha,alpha-trehalose + H2O = alpha-D-glucose + beta-D-glucose</text>
        <dbReference type="Rhea" id="RHEA:32675"/>
        <dbReference type="ChEBI" id="CHEBI:15377"/>
        <dbReference type="ChEBI" id="CHEBI:15903"/>
        <dbReference type="ChEBI" id="CHEBI:16551"/>
        <dbReference type="ChEBI" id="CHEBI:17925"/>
        <dbReference type="EC" id="3.2.1.28"/>
    </reaction>
</comment>
<evidence type="ECO:0000256" key="5">
    <source>
        <dbReference type="ARBA" id="ARBA00022801"/>
    </source>
</evidence>
<protein>
    <recommendedName>
        <fullName evidence="4 7">Trehalase</fullName>
        <ecNumber evidence="3 7">3.2.1.28</ecNumber>
    </recommendedName>
    <alternativeName>
        <fullName evidence="7">Alpha-trehalose glucohydrolase</fullName>
    </alternativeName>
</protein>
<dbReference type="Gene3D" id="1.50.10.10">
    <property type="match status" value="2"/>
</dbReference>
<dbReference type="Pfam" id="PF01204">
    <property type="entry name" value="Trehalase"/>
    <property type="match status" value="2"/>
</dbReference>
<evidence type="ECO:0000313" key="8">
    <source>
        <dbReference type="Proteomes" id="UP000515146"/>
    </source>
</evidence>
<evidence type="ECO:0000256" key="3">
    <source>
        <dbReference type="ARBA" id="ARBA00012757"/>
    </source>
</evidence>
<dbReference type="AlphaFoldDB" id="A0A6P6YKG2"/>
<dbReference type="InterPro" id="IPR012341">
    <property type="entry name" value="6hp_glycosidase-like_sf"/>
</dbReference>
<keyword evidence="8" id="KW-1185">Reference proteome</keyword>
<dbReference type="InterPro" id="IPR018232">
    <property type="entry name" value="Glyco_hydro_37_CS"/>
</dbReference>
<dbReference type="OrthoDB" id="3542292at2759"/>
<keyword evidence="6 7" id="KW-0326">Glycosidase</keyword>
<evidence type="ECO:0000256" key="1">
    <source>
        <dbReference type="ARBA" id="ARBA00001576"/>
    </source>
</evidence>
<dbReference type="GO" id="GO:0004555">
    <property type="term" value="F:alpha,alpha-trehalase activity"/>
    <property type="evidence" value="ECO:0007669"/>
    <property type="project" value="UniProtKB-EC"/>
</dbReference>
<dbReference type="PROSITE" id="PS00927">
    <property type="entry name" value="TREHALASE_1"/>
    <property type="match status" value="1"/>
</dbReference>
<dbReference type="InterPro" id="IPR008928">
    <property type="entry name" value="6-hairpin_glycosidase_sf"/>
</dbReference>
<keyword evidence="5 7" id="KW-0378">Hydrolase</keyword>
<evidence type="ECO:0000256" key="6">
    <source>
        <dbReference type="ARBA" id="ARBA00023295"/>
    </source>
</evidence>